<organism evidence="1 2">
    <name type="scientific">Caulobacter segnis</name>
    <dbReference type="NCBI Taxonomy" id="88688"/>
    <lineage>
        <taxon>Bacteria</taxon>
        <taxon>Pseudomonadati</taxon>
        <taxon>Pseudomonadota</taxon>
        <taxon>Alphaproteobacteria</taxon>
        <taxon>Caulobacterales</taxon>
        <taxon>Caulobacteraceae</taxon>
        <taxon>Caulobacter</taxon>
    </lineage>
</organism>
<proteinExistence type="predicted"/>
<dbReference type="Proteomes" id="UP001057520">
    <property type="component" value="Chromosome"/>
</dbReference>
<accession>A0ABY4ZWR8</accession>
<keyword evidence="2" id="KW-1185">Reference proteome</keyword>
<name>A0ABY4ZWR8_9CAUL</name>
<evidence type="ECO:0000313" key="1">
    <source>
        <dbReference type="EMBL" id="USQ97282.1"/>
    </source>
</evidence>
<evidence type="ECO:0000313" key="2">
    <source>
        <dbReference type="Proteomes" id="UP001057520"/>
    </source>
</evidence>
<reference evidence="1 2" key="1">
    <citation type="submission" date="2022-04" db="EMBL/GenBank/DDBJ databases">
        <title>Genome sequence of soybean root-associated Caulobacter segnis RL271.</title>
        <authorList>
            <person name="Longley R."/>
            <person name="Bonito G."/>
            <person name="Trigodet F."/>
            <person name="Crosson S."/>
            <person name="Fiebig A."/>
        </authorList>
    </citation>
    <scope>NUCLEOTIDE SEQUENCE [LARGE SCALE GENOMIC DNA]</scope>
    <source>
        <strain evidence="1 2">RL271</strain>
    </source>
</reference>
<sequence length="81" mass="9015">MTEIRAKTLDDVRAYHLAEAERYLAIGANWRQSAEREATRADGRANGVRREDFEACPRVAVAIASEHAEMAGLCFPQQQAP</sequence>
<protein>
    <submittedName>
        <fullName evidence="1">Uncharacterized protein</fullName>
    </submittedName>
</protein>
<gene>
    <name evidence="1" type="ORF">MZV50_06985</name>
</gene>
<dbReference type="EMBL" id="CP096040">
    <property type="protein sequence ID" value="USQ97282.1"/>
    <property type="molecule type" value="Genomic_DNA"/>
</dbReference>